<dbReference type="RefSeq" id="WP_089916644.1">
    <property type="nucleotide sequence ID" value="NZ_FOFV01000005.1"/>
</dbReference>
<organism evidence="4 5">
    <name type="scientific">Lentzea albida</name>
    <dbReference type="NCBI Taxonomy" id="65499"/>
    <lineage>
        <taxon>Bacteria</taxon>
        <taxon>Bacillati</taxon>
        <taxon>Actinomycetota</taxon>
        <taxon>Actinomycetes</taxon>
        <taxon>Pseudonocardiales</taxon>
        <taxon>Pseudonocardiaceae</taxon>
        <taxon>Lentzea</taxon>
    </lineage>
</organism>
<dbReference type="SUPFAM" id="SSF52540">
    <property type="entry name" value="P-loop containing nucleoside triphosphate hydrolases"/>
    <property type="match status" value="1"/>
</dbReference>
<evidence type="ECO:0000259" key="3">
    <source>
        <dbReference type="PROSITE" id="PS50893"/>
    </source>
</evidence>
<dbReference type="OrthoDB" id="9804819at2"/>
<dbReference type="GO" id="GO:0016887">
    <property type="term" value="F:ATP hydrolysis activity"/>
    <property type="evidence" value="ECO:0007669"/>
    <property type="project" value="InterPro"/>
</dbReference>
<dbReference type="EMBL" id="FOFV01000005">
    <property type="protein sequence ID" value="SEQ99511.1"/>
    <property type="molecule type" value="Genomic_DNA"/>
</dbReference>
<dbReference type="AlphaFoldDB" id="A0A1H9KK22"/>
<dbReference type="GO" id="GO:0005524">
    <property type="term" value="F:ATP binding"/>
    <property type="evidence" value="ECO:0007669"/>
    <property type="project" value="UniProtKB-KW"/>
</dbReference>
<feature type="domain" description="ABC transporter" evidence="3">
    <location>
        <begin position="3"/>
        <end position="228"/>
    </location>
</feature>
<dbReference type="PROSITE" id="PS50893">
    <property type="entry name" value="ABC_TRANSPORTER_2"/>
    <property type="match status" value="1"/>
</dbReference>
<dbReference type="InterPro" id="IPR027417">
    <property type="entry name" value="P-loop_NTPase"/>
</dbReference>
<dbReference type="SMART" id="SM00382">
    <property type="entry name" value="AAA"/>
    <property type="match status" value="1"/>
</dbReference>
<dbReference type="STRING" id="65499.SAMN04488000_105372"/>
<evidence type="ECO:0000313" key="4">
    <source>
        <dbReference type="EMBL" id="SEQ99511.1"/>
    </source>
</evidence>
<evidence type="ECO:0000256" key="1">
    <source>
        <dbReference type="ARBA" id="ARBA00022741"/>
    </source>
</evidence>
<dbReference type="InterPro" id="IPR003593">
    <property type="entry name" value="AAA+_ATPase"/>
</dbReference>
<dbReference type="InterPro" id="IPR017871">
    <property type="entry name" value="ABC_transporter-like_CS"/>
</dbReference>
<sequence length="291" mass="31554">MRVEVQGLTVRYGDVTAIDDMSFTLSGNKIYGLLGRNGAGKTSLMSALAGYRKPSGTVQLDGVPVFENAAAMRRVCLVRHSADAADKGDKVSHVLEYGAAWRDTWDNDYALELTELFKIGLRTKVGELSLGQRSALGVVIGLASRSPLTMLDESHLGMDTPTRYAFYDTLLHDFMAHPRTIMISTHLIEELSSLLEEVVIVDAGRLVLQEEADVLRSRGTEVTGNASDVDEFTAGMTVLGEKSLGRTKAAMVYGALEDDQLIRARGLGLELGPIALQDLFVHLTDPVGGKR</sequence>
<dbReference type="PANTHER" id="PTHR43158:SF5">
    <property type="entry name" value="ABC TRANSPORTER, ATP-BINDING PROTEIN"/>
    <property type="match status" value="1"/>
</dbReference>
<dbReference type="PANTHER" id="PTHR43158">
    <property type="entry name" value="SKFA PEPTIDE EXPORT ATP-BINDING PROTEIN SKFE"/>
    <property type="match status" value="1"/>
</dbReference>
<dbReference type="Pfam" id="PF00005">
    <property type="entry name" value="ABC_tran"/>
    <property type="match status" value="1"/>
</dbReference>
<accession>A0A1H9KK22</accession>
<name>A0A1H9KK22_9PSEU</name>
<keyword evidence="1" id="KW-0547">Nucleotide-binding</keyword>
<dbReference type="PROSITE" id="PS00211">
    <property type="entry name" value="ABC_TRANSPORTER_1"/>
    <property type="match status" value="1"/>
</dbReference>
<reference evidence="5" key="1">
    <citation type="submission" date="2016-10" db="EMBL/GenBank/DDBJ databases">
        <authorList>
            <person name="Varghese N."/>
            <person name="Submissions S."/>
        </authorList>
    </citation>
    <scope>NUCLEOTIDE SEQUENCE [LARGE SCALE GENOMIC DNA]</scope>
    <source>
        <strain evidence="5">DSM 44437</strain>
    </source>
</reference>
<evidence type="ECO:0000313" key="5">
    <source>
        <dbReference type="Proteomes" id="UP000199503"/>
    </source>
</evidence>
<keyword evidence="2 4" id="KW-0067">ATP-binding</keyword>
<gene>
    <name evidence="4" type="ORF">SAMN04488000_105372</name>
</gene>
<protein>
    <submittedName>
        <fullName evidence="4">ABC-2 type transport system ATP-binding protein</fullName>
    </submittedName>
</protein>
<dbReference type="Proteomes" id="UP000199503">
    <property type="component" value="Unassembled WGS sequence"/>
</dbReference>
<keyword evidence="5" id="KW-1185">Reference proteome</keyword>
<dbReference type="InterPro" id="IPR003439">
    <property type="entry name" value="ABC_transporter-like_ATP-bd"/>
</dbReference>
<evidence type="ECO:0000256" key="2">
    <source>
        <dbReference type="ARBA" id="ARBA00022840"/>
    </source>
</evidence>
<dbReference type="Gene3D" id="3.40.50.300">
    <property type="entry name" value="P-loop containing nucleotide triphosphate hydrolases"/>
    <property type="match status" value="1"/>
</dbReference>
<proteinExistence type="predicted"/>